<gene>
    <name evidence="2" type="ORF">CYBJADRAFT_169581</name>
</gene>
<keyword evidence="3" id="KW-1185">Reference proteome</keyword>
<dbReference type="RefSeq" id="XP_020068202.1">
    <property type="nucleotide sequence ID" value="XM_020215847.1"/>
</dbReference>
<organism evidence="2 3">
    <name type="scientific">Cyberlindnera jadinii (strain ATCC 18201 / CBS 1600 / BCRC 20928 / JCM 3617 / NBRC 0987 / NRRL Y-1542)</name>
    <name type="common">Torula yeast</name>
    <name type="synonym">Candida utilis</name>
    <dbReference type="NCBI Taxonomy" id="983966"/>
    <lineage>
        <taxon>Eukaryota</taxon>
        <taxon>Fungi</taxon>
        <taxon>Dikarya</taxon>
        <taxon>Ascomycota</taxon>
        <taxon>Saccharomycotina</taxon>
        <taxon>Saccharomycetes</taxon>
        <taxon>Phaffomycetales</taxon>
        <taxon>Phaffomycetaceae</taxon>
        <taxon>Cyberlindnera</taxon>
    </lineage>
</organism>
<feature type="region of interest" description="Disordered" evidence="1">
    <location>
        <begin position="65"/>
        <end position="93"/>
    </location>
</feature>
<evidence type="ECO:0000313" key="3">
    <source>
        <dbReference type="Proteomes" id="UP000094389"/>
    </source>
</evidence>
<reference evidence="2 3" key="1">
    <citation type="journal article" date="2016" name="Proc. Natl. Acad. Sci. U.S.A.">
        <title>Comparative genomics of biotechnologically important yeasts.</title>
        <authorList>
            <person name="Riley R."/>
            <person name="Haridas S."/>
            <person name="Wolfe K.H."/>
            <person name="Lopes M.R."/>
            <person name="Hittinger C.T."/>
            <person name="Goeker M."/>
            <person name="Salamov A.A."/>
            <person name="Wisecaver J.H."/>
            <person name="Long T.M."/>
            <person name="Calvey C.H."/>
            <person name="Aerts A.L."/>
            <person name="Barry K.W."/>
            <person name="Choi C."/>
            <person name="Clum A."/>
            <person name="Coughlan A.Y."/>
            <person name="Deshpande S."/>
            <person name="Douglass A.P."/>
            <person name="Hanson S.J."/>
            <person name="Klenk H.-P."/>
            <person name="LaButti K.M."/>
            <person name="Lapidus A."/>
            <person name="Lindquist E.A."/>
            <person name="Lipzen A.M."/>
            <person name="Meier-Kolthoff J.P."/>
            <person name="Ohm R.A."/>
            <person name="Otillar R.P."/>
            <person name="Pangilinan J.L."/>
            <person name="Peng Y."/>
            <person name="Rokas A."/>
            <person name="Rosa C.A."/>
            <person name="Scheuner C."/>
            <person name="Sibirny A.A."/>
            <person name="Slot J.C."/>
            <person name="Stielow J.B."/>
            <person name="Sun H."/>
            <person name="Kurtzman C.P."/>
            <person name="Blackwell M."/>
            <person name="Grigoriev I.V."/>
            <person name="Jeffries T.W."/>
        </authorList>
    </citation>
    <scope>NUCLEOTIDE SEQUENCE [LARGE SCALE GENOMIC DNA]</scope>
    <source>
        <strain evidence="3">ATCC 18201 / CBS 1600 / BCRC 20928 / JCM 3617 / NBRC 0987 / NRRL Y-1542</strain>
    </source>
</reference>
<dbReference type="STRING" id="983966.A0A1E4RV64"/>
<dbReference type="Proteomes" id="UP000094389">
    <property type="component" value="Unassembled WGS sequence"/>
</dbReference>
<name>A0A1E4RV64_CYBJN</name>
<dbReference type="GeneID" id="30990243"/>
<accession>A0A1E4RV64</accession>
<proteinExistence type="predicted"/>
<feature type="compositionally biased region" description="Basic residues" evidence="1">
    <location>
        <begin position="65"/>
        <end position="82"/>
    </location>
</feature>
<sequence length="537" mass="60159">MPARTNTFTSFVNDVDSLRYPTDPGSVDTLIPPLSYGLQPRPPFNAKTIEPVEVENSPEHLVQLARRRTSRSSKEKFSHRKATGYSRPQGRPLSKETTVRLTLVPTLGILYSLLVSDSMRKPLKVLKYSNEKGSVSITDEELSTRNAVSGFSSLLNVQPVKFVEDINSSPKGHSKVPQFSSIDEAVYNLFGISEYSLIRVTRAAASEIGGSVLLKLETAMPGNLYLNDDDEEDFRSIQLNKEMYQETLGVMGQRPSTTFLKKKVARPRYKADMRIYLIPRAITCAIYCEPRIFKRDLLRGFLNMNTGERSIISAFDYGEFLHDLKGEGNAELLSINGLPSLGEVELNQKRAAQPVQQVGQAPAPEPLRGIYEALPTAKKTTNVGSYNSPQYEQLQVHQYPQVTYTQEAAVQQLYNHQQQQQQQQQTMGYTPQVAPMISSPYQAGVPPRQLEKTQIPPLLQYPGSQSSTLQQPGQYLMYSAPSGQEFSQMSYGLNRPPLPISGPSHQQVVSGQFLQQGFGYQVNRPYQYSTNEEQPYP</sequence>
<protein>
    <submittedName>
        <fullName evidence="2">Uncharacterized protein</fullName>
    </submittedName>
</protein>
<evidence type="ECO:0000256" key="1">
    <source>
        <dbReference type="SAM" id="MobiDB-lite"/>
    </source>
</evidence>
<dbReference type="OrthoDB" id="3980854at2759"/>
<evidence type="ECO:0000313" key="2">
    <source>
        <dbReference type="EMBL" id="ODV71163.1"/>
    </source>
</evidence>
<dbReference type="EMBL" id="KV453943">
    <property type="protein sequence ID" value="ODV71163.1"/>
    <property type="molecule type" value="Genomic_DNA"/>
</dbReference>
<dbReference type="AlphaFoldDB" id="A0A1E4RV64"/>